<dbReference type="RefSeq" id="WP_377110726.1">
    <property type="nucleotide sequence ID" value="NZ_JBHTHZ010000001.1"/>
</dbReference>
<comment type="similarity">
    <text evidence="1">Belongs to the short-chain dehydrogenases/reductases (SDR) family.</text>
</comment>
<evidence type="ECO:0000256" key="1">
    <source>
        <dbReference type="ARBA" id="ARBA00006484"/>
    </source>
</evidence>
<gene>
    <name evidence="4" type="ORF">ACFQZX_00210</name>
</gene>
<evidence type="ECO:0000256" key="2">
    <source>
        <dbReference type="ARBA" id="ARBA00023002"/>
    </source>
</evidence>
<dbReference type="Gene3D" id="3.40.50.720">
    <property type="entry name" value="NAD(P)-binding Rossmann-like Domain"/>
    <property type="match status" value="1"/>
</dbReference>
<dbReference type="InterPro" id="IPR057326">
    <property type="entry name" value="KR_dom"/>
</dbReference>
<keyword evidence="5" id="KW-1185">Reference proteome</keyword>
<dbReference type="EMBL" id="JBHTHZ010000001">
    <property type="protein sequence ID" value="MFD0792013.1"/>
    <property type="molecule type" value="Genomic_DNA"/>
</dbReference>
<dbReference type="PRINTS" id="PR00081">
    <property type="entry name" value="GDHRDH"/>
</dbReference>
<evidence type="ECO:0000313" key="5">
    <source>
        <dbReference type="Proteomes" id="UP001597010"/>
    </source>
</evidence>
<name>A0ABW3AMS4_9SPHI</name>
<proteinExistence type="inferred from homology"/>
<feature type="domain" description="Ketoreductase" evidence="3">
    <location>
        <begin position="7"/>
        <end position="184"/>
    </location>
</feature>
<comment type="caution">
    <text evidence="4">The sequence shown here is derived from an EMBL/GenBank/DDBJ whole genome shotgun (WGS) entry which is preliminary data.</text>
</comment>
<organism evidence="4 5">
    <name type="scientific">Mucilaginibacter litoreus</name>
    <dbReference type="NCBI Taxonomy" id="1048221"/>
    <lineage>
        <taxon>Bacteria</taxon>
        <taxon>Pseudomonadati</taxon>
        <taxon>Bacteroidota</taxon>
        <taxon>Sphingobacteriia</taxon>
        <taxon>Sphingobacteriales</taxon>
        <taxon>Sphingobacteriaceae</taxon>
        <taxon>Mucilaginibacter</taxon>
    </lineage>
</organism>
<protein>
    <submittedName>
        <fullName evidence="4">SDR family NAD(P)-dependent oxidoreductase</fullName>
        <ecNumber evidence="4">1.1.1.-</ecNumber>
    </submittedName>
</protein>
<dbReference type="Proteomes" id="UP001597010">
    <property type="component" value="Unassembled WGS sequence"/>
</dbReference>
<dbReference type="InterPro" id="IPR036291">
    <property type="entry name" value="NAD(P)-bd_dom_sf"/>
</dbReference>
<evidence type="ECO:0000313" key="4">
    <source>
        <dbReference type="EMBL" id="MFD0792013.1"/>
    </source>
</evidence>
<keyword evidence="2 4" id="KW-0560">Oxidoreductase</keyword>
<evidence type="ECO:0000259" key="3">
    <source>
        <dbReference type="SMART" id="SM00822"/>
    </source>
</evidence>
<dbReference type="SUPFAM" id="SSF51735">
    <property type="entry name" value="NAD(P)-binding Rossmann-fold domains"/>
    <property type="match status" value="1"/>
</dbReference>
<dbReference type="CDD" id="cd05233">
    <property type="entry name" value="SDR_c"/>
    <property type="match status" value="1"/>
</dbReference>
<dbReference type="Pfam" id="PF13561">
    <property type="entry name" value="adh_short_C2"/>
    <property type="match status" value="1"/>
</dbReference>
<dbReference type="SMART" id="SM00822">
    <property type="entry name" value="PKS_KR"/>
    <property type="match status" value="1"/>
</dbReference>
<dbReference type="EC" id="1.1.1.-" evidence="4"/>
<dbReference type="InterPro" id="IPR020904">
    <property type="entry name" value="Sc_DH/Rdtase_CS"/>
</dbReference>
<dbReference type="InterPro" id="IPR002347">
    <property type="entry name" value="SDR_fam"/>
</dbReference>
<dbReference type="PROSITE" id="PS00061">
    <property type="entry name" value="ADH_SHORT"/>
    <property type="match status" value="1"/>
</dbReference>
<dbReference type="InterPro" id="IPR051122">
    <property type="entry name" value="SDR_DHRS6-like"/>
</dbReference>
<accession>A0ABW3AMS4</accession>
<dbReference type="GO" id="GO:0016491">
    <property type="term" value="F:oxidoreductase activity"/>
    <property type="evidence" value="ECO:0007669"/>
    <property type="project" value="UniProtKB-KW"/>
</dbReference>
<dbReference type="PANTHER" id="PTHR43477">
    <property type="entry name" value="DIHYDROANTICAPSIN 7-DEHYDROGENASE"/>
    <property type="match status" value="1"/>
</dbReference>
<dbReference type="PANTHER" id="PTHR43477:SF1">
    <property type="entry name" value="DIHYDROANTICAPSIN 7-DEHYDROGENASE"/>
    <property type="match status" value="1"/>
</dbReference>
<dbReference type="PRINTS" id="PR00080">
    <property type="entry name" value="SDRFAMILY"/>
</dbReference>
<sequence>MQNFKNKRVVITGGSSGIGLATAKLFKKCEADVIITARNGELLEKEADQLGVRGIVADQSTHEGIMKMVTESTKNNAKVDVLFINAGIFKLAPITEVDASHLDEQMNINFRGAFFTLKTFIPHLNEGGSVIFLSSIVAETAMANTVAYSASKAALNALARVAAIELAPRRIRVNIVSPGPIDTPIWTKVSLTGTQIGEMNSGVQNSIPLNRFGDPSEVANAVAFLASDEASFITGTDLKVSGGLHLNSLS</sequence>
<reference evidence="5" key="1">
    <citation type="journal article" date="2019" name="Int. J. Syst. Evol. Microbiol.">
        <title>The Global Catalogue of Microorganisms (GCM) 10K type strain sequencing project: providing services to taxonomists for standard genome sequencing and annotation.</title>
        <authorList>
            <consortium name="The Broad Institute Genomics Platform"/>
            <consortium name="The Broad Institute Genome Sequencing Center for Infectious Disease"/>
            <person name="Wu L."/>
            <person name="Ma J."/>
        </authorList>
    </citation>
    <scope>NUCLEOTIDE SEQUENCE [LARGE SCALE GENOMIC DNA]</scope>
    <source>
        <strain evidence="5">CCUG 61484</strain>
    </source>
</reference>